<dbReference type="InterPro" id="IPR001647">
    <property type="entry name" value="HTH_TetR"/>
</dbReference>
<dbReference type="Proteomes" id="UP000287969">
    <property type="component" value="Chromosome"/>
</dbReference>
<keyword evidence="5" id="KW-1185">Reference proteome</keyword>
<dbReference type="InterPro" id="IPR009057">
    <property type="entry name" value="Homeodomain-like_sf"/>
</dbReference>
<evidence type="ECO:0000256" key="1">
    <source>
        <dbReference type="ARBA" id="ARBA00023125"/>
    </source>
</evidence>
<dbReference type="KEGG" id="spoa:EQM13_15715"/>
<name>A0A410QFY2_9FIRM</name>
<feature type="domain" description="HTH tetR-type" evidence="3">
    <location>
        <begin position="11"/>
        <end position="71"/>
    </location>
</feature>
<evidence type="ECO:0000259" key="3">
    <source>
        <dbReference type="PROSITE" id="PS50977"/>
    </source>
</evidence>
<dbReference type="OrthoDB" id="9810250at2"/>
<dbReference type="InterPro" id="IPR039532">
    <property type="entry name" value="TetR_C_Firmicutes"/>
</dbReference>
<feature type="DNA-binding region" description="H-T-H motif" evidence="2">
    <location>
        <begin position="34"/>
        <end position="53"/>
    </location>
</feature>
<gene>
    <name evidence="4" type="ORF">EQM13_15715</name>
</gene>
<proteinExistence type="predicted"/>
<evidence type="ECO:0000313" key="5">
    <source>
        <dbReference type="Proteomes" id="UP000287969"/>
    </source>
</evidence>
<evidence type="ECO:0000256" key="2">
    <source>
        <dbReference type="PROSITE-ProRule" id="PRU00335"/>
    </source>
</evidence>
<dbReference type="GO" id="GO:0003677">
    <property type="term" value="F:DNA binding"/>
    <property type="evidence" value="ECO:0007669"/>
    <property type="project" value="UniProtKB-UniRule"/>
</dbReference>
<dbReference type="PANTHER" id="PTHR43479:SF7">
    <property type="entry name" value="TETR-FAMILY TRANSCRIPTIONAL REGULATOR"/>
    <property type="match status" value="1"/>
</dbReference>
<protein>
    <submittedName>
        <fullName evidence="4">TetR/AcrR family transcriptional regulator</fullName>
    </submittedName>
</protein>
<dbReference type="EMBL" id="CP035282">
    <property type="protein sequence ID" value="QAT62911.1"/>
    <property type="molecule type" value="Genomic_DNA"/>
</dbReference>
<accession>A0A410QFY2</accession>
<dbReference type="SUPFAM" id="SSF46689">
    <property type="entry name" value="Homeodomain-like"/>
    <property type="match status" value="1"/>
</dbReference>
<keyword evidence="1 2" id="KW-0238">DNA-binding</keyword>
<dbReference type="PANTHER" id="PTHR43479">
    <property type="entry name" value="ACREF/ENVCD OPERON REPRESSOR-RELATED"/>
    <property type="match status" value="1"/>
</dbReference>
<dbReference type="AlphaFoldDB" id="A0A410QFY2"/>
<evidence type="ECO:0000313" key="4">
    <source>
        <dbReference type="EMBL" id="QAT62911.1"/>
    </source>
</evidence>
<reference evidence="5" key="1">
    <citation type="submission" date="2019-01" db="EMBL/GenBank/DDBJ databases">
        <title>Draft genomes of a novel of Sporanaerobacter strains.</title>
        <authorList>
            <person name="Ma S."/>
        </authorList>
    </citation>
    <scope>NUCLEOTIDE SEQUENCE [LARGE SCALE GENOMIC DNA]</scope>
    <source>
        <strain evidence="5">NJN-17</strain>
    </source>
</reference>
<dbReference type="RefSeq" id="WP_128753170.1">
    <property type="nucleotide sequence ID" value="NZ_CP035282.1"/>
</dbReference>
<sequence>MGNESTDRRVRKTKKLLRQGLTELLEEKSAKDITVRELSERVDINRGTFYLHYKDIFDMIEQIEKEMFEDFHNVLARHPSKSLNGKPLPMLIDVFCFVAENSDMCRVLTSKNGDMAFVNRLKDLVKHRCLNDWMEIFNTGKSQNFEYFYSFIVSGCIGLLQNWLENGLKESPEHMASLAEQMIMTGIKVLE</sequence>
<dbReference type="Pfam" id="PF14278">
    <property type="entry name" value="TetR_C_8"/>
    <property type="match status" value="1"/>
</dbReference>
<dbReference type="PROSITE" id="PS50977">
    <property type="entry name" value="HTH_TETR_2"/>
    <property type="match status" value="1"/>
</dbReference>
<dbReference type="InterPro" id="IPR050624">
    <property type="entry name" value="HTH-type_Tx_Regulator"/>
</dbReference>
<organism evidence="4 5">
    <name type="scientific">Acidilutibacter cellobiosedens</name>
    <dbReference type="NCBI Taxonomy" id="2507161"/>
    <lineage>
        <taxon>Bacteria</taxon>
        <taxon>Bacillati</taxon>
        <taxon>Bacillota</taxon>
        <taxon>Tissierellia</taxon>
        <taxon>Tissierellales</taxon>
        <taxon>Acidilutibacteraceae</taxon>
        <taxon>Acidilutibacter</taxon>
    </lineage>
</organism>
<dbReference type="Gene3D" id="1.10.357.10">
    <property type="entry name" value="Tetracycline Repressor, domain 2"/>
    <property type="match status" value="1"/>
</dbReference>